<accession>A0A8H7TFJ9</accession>
<keyword evidence="3" id="KW-0732">Signal</keyword>
<feature type="active site" description="Charge relay system" evidence="6">
    <location>
        <position position="135"/>
    </location>
</feature>
<dbReference type="SUPFAM" id="SSF54897">
    <property type="entry name" value="Protease propeptides/inhibitors"/>
    <property type="match status" value="1"/>
</dbReference>
<feature type="domain" description="Inhibitor I9" evidence="9">
    <location>
        <begin position="13"/>
        <end position="87"/>
    </location>
</feature>
<dbReference type="InterPro" id="IPR015500">
    <property type="entry name" value="Peptidase_S8_subtilisin-rel"/>
</dbReference>
<dbReference type="InterPro" id="IPR034193">
    <property type="entry name" value="PCSK9_ProteinaseK-like"/>
</dbReference>
<evidence type="ECO:0000313" key="11">
    <source>
        <dbReference type="Proteomes" id="UP000664132"/>
    </source>
</evidence>
<dbReference type="InterPro" id="IPR036852">
    <property type="entry name" value="Peptidase_S8/S53_dom_sf"/>
</dbReference>
<feature type="active site" description="Charge relay system" evidence="6">
    <location>
        <position position="174"/>
    </location>
</feature>
<dbReference type="GO" id="GO:0006508">
    <property type="term" value="P:proteolysis"/>
    <property type="evidence" value="ECO:0007669"/>
    <property type="project" value="UniProtKB-KW"/>
</dbReference>
<comment type="similarity">
    <text evidence="1 6 7">Belongs to the peptidase S8 family.</text>
</comment>
<evidence type="ECO:0000256" key="7">
    <source>
        <dbReference type="RuleBase" id="RU003355"/>
    </source>
</evidence>
<feature type="active site" description="Charge relay system" evidence="6">
    <location>
        <position position="331"/>
    </location>
</feature>
<keyword evidence="2 6" id="KW-0645">Protease</keyword>
<dbReference type="PROSITE" id="PS00136">
    <property type="entry name" value="SUBTILASE_ASP"/>
    <property type="match status" value="1"/>
</dbReference>
<dbReference type="OrthoDB" id="206201at2759"/>
<dbReference type="Pfam" id="PF05922">
    <property type="entry name" value="Inhibitor_I9"/>
    <property type="match status" value="1"/>
</dbReference>
<evidence type="ECO:0000256" key="5">
    <source>
        <dbReference type="ARBA" id="ARBA00022825"/>
    </source>
</evidence>
<name>A0A8H7TFJ9_9HELO</name>
<dbReference type="PANTHER" id="PTHR43806">
    <property type="entry name" value="PEPTIDASE S8"/>
    <property type="match status" value="1"/>
</dbReference>
<dbReference type="InterPro" id="IPR010259">
    <property type="entry name" value="S8pro/Inhibitor_I9"/>
</dbReference>
<dbReference type="Proteomes" id="UP000664132">
    <property type="component" value="Unassembled WGS sequence"/>
</dbReference>
<evidence type="ECO:0000256" key="1">
    <source>
        <dbReference type="ARBA" id="ARBA00011073"/>
    </source>
</evidence>
<reference evidence="10" key="1">
    <citation type="submission" date="2021-02" db="EMBL/GenBank/DDBJ databases">
        <title>Genome sequence Cadophora malorum strain M34.</title>
        <authorList>
            <person name="Stefanovic E."/>
            <person name="Vu D."/>
            <person name="Scully C."/>
            <person name="Dijksterhuis J."/>
            <person name="Roader J."/>
            <person name="Houbraken J."/>
        </authorList>
    </citation>
    <scope>NUCLEOTIDE SEQUENCE</scope>
    <source>
        <strain evidence="10">M34</strain>
    </source>
</reference>
<dbReference type="AlphaFoldDB" id="A0A8H7TFJ9"/>
<dbReference type="GO" id="GO:0004252">
    <property type="term" value="F:serine-type endopeptidase activity"/>
    <property type="evidence" value="ECO:0007669"/>
    <property type="project" value="UniProtKB-UniRule"/>
</dbReference>
<dbReference type="PROSITE" id="PS00138">
    <property type="entry name" value="SUBTILASE_SER"/>
    <property type="match status" value="1"/>
</dbReference>
<dbReference type="PANTHER" id="PTHR43806:SF11">
    <property type="entry name" value="CEREVISIN-RELATED"/>
    <property type="match status" value="1"/>
</dbReference>
<evidence type="ECO:0000256" key="2">
    <source>
        <dbReference type="ARBA" id="ARBA00022670"/>
    </source>
</evidence>
<evidence type="ECO:0000259" key="9">
    <source>
        <dbReference type="Pfam" id="PF05922"/>
    </source>
</evidence>
<gene>
    <name evidence="10" type="ORF">IFR04_008903</name>
</gene>
<dbReference type="PROSITE" id="PS00137">
    <property type="entry name" value="SUBTILASE_HIS"/>
    <property type="match status" value="1"/>
</dbReference>
<evidence type="ECO:0000256" key="3">
    <source>
        <dbReference type="ARBA" id="ARBA00022729"/>
    </source>
</evidence>
<keyword evidence="11" id="KW-1185">Reference proteome</keyword>
<dbReference type="EMBL" id="JAFJYH010000141">
    <property type="protein sequence ID" value="KAG4417936.1"/>
    <property type="molecule type" value="Genomic_DNA"/>
</dbReference>
<dbReference type="InterPro" id="IPR000209">
    <property type="entry name" value="Peptidase_S8/S53_dom"/>
</dbReference>
<dbReference type="PROSITE" id="PS51892">
    <property type="entry name" value="SUBTILASE"/>
    <property type="match status" value="1"/>
</dbReference>
<keyword evidence="5 6" id="KW-0720">Serine protease</keyword>
<dbReference type="PRINTS" id="PR00723">
    <property type="entry name" value="SUBTILISIN"/>
</dbReference>
<evidence type="ECO:0000256" key="4">
    <source>
        <dbReference type="ARBA" id="ARBA00022801"/>
    </source>
</evidence>
<dbReference type="InterPro" id="IPR022398">
    <property type="entry name" value="Peptidase_S8_His-AS"/>
</dbReference>
<feature type="domain" description="Peptidase S8/S53" evidence="8">
    <location>
        <begin position="126"/>
        <end position="367"/>
    </location>
</feature>
<dbReference type="InterPro" id="IPR023828">
    <property type="entry name" value="Peptidase_S8_Ser-AS"/>
</dbReference>
<protein>
    <submittedName>
        <fullName evidence="10">Uncharacterized protein</fullName>
    </submittedName>
</protein>
<proteinExistence type="inferred from homology"/>
<keyword evidence="4 6" id="KW-0378">Hydrolase</keyword>
<sequence>MSSQNTNILDGQWIVRLRPFASAQVQAEHVSSLQSLTADENTAFNCQVQQQFELPEFRGYSATFTQETKTEIEQMSEVLAVEPVQIYTHCKLVTQTNAPWGLQRVSASGKVGSSPFTYKYDDNAAGEGVIAYVIDTGINETHVEFGGRASKGPKFVKEWIAQGKTVSDEDKDGHGTHCAGTIGSAAYGVAKKVKIIGIKVFNDDASPGATNADIIAAIQYVVSEYKRHGKKSVINLSLGGGPSPDLDLAVAAAVRSGVVVCVAAGNDDKPAQVGSPAREPLAITVGATAIDEKLPQFSNYGKIVDILAPGVDILSCWTGSTTATETISGTSMATPHVAGVICSLLSNSALKNVATTEIMSQVLIQADKNTLTSLNKRDDKLAQKTINAVVQVHNL</sequence>
<evidence type="ECO:0000256" key="6">
    <source>
        <dbReference type="PROSITE-ProRule" id="PRU01240"/>
    </source>
</evidence>
<dbReference type="Pfam" id="PF00082">
    <property type="entry name" value="Peptidase_S8"/>
    <property type="match status" value="1"/>
</dbReference>
<dbReference type="InterPro" id="IPR050131">
    <property type="entry name" value="Peptidase_S8_subtilisin-like"/>
</dbReference>
<dbReference type="Gene3D" id="3.40.50.200">
    <property type="entry name" value="Peptidase S8/S53 domain"/>
    <property type="match status" value="1"/>
</dbReference>
<evidence type="ECO:0000313" key="10">
    <source>
        <dbReference type="EMBL" id="KAG4417936.1"/>
    </source>
</evidence>
<evidence type="ECO:0000259" key="8">
    <source>
        <dbReference type="Pfam" id="PF00082"/>
    </source>
</evidence>
<organism evidence="10 11">
    <name type="scientific">Cadophora malorum</name>
    <dbReference type="NCBI Taxonomy" id="108018"/>
    <lineage>
        <taxon>Eukaryota</taxon>
        <taxon>Fungi</taxon>
        <taxon>Dikarya</taxon>
        <taxon>Ascomycota</taxon>
        <taxon>Pezizomycotina</taxon>
        <taxon>Leotiomycetes</taxon>
        <taxon>Helotiales</taxon>
        <taxon>Ploettnerulaceae</taxon>
        <taxon>Cadophora</taxon>
    </lineage>
</organism>
<dbReference type="CDD" id="cd04077">
    <property type="entry name" value="Peptidases_S8_PCSK9_ProteinaseK_like"/>
    <property type="match status" value="1"/>
</dbReference>
<dbReference type="FunFam" id="3.40.50.200:FF:000007">
    <property type="entry name" value="Subtilisin-like serine protease"/>
    <property type="match status" value="1"/>
</dbReference>
<dbReference type="SUPFAM" id="SSF52743">
    <property type="entry name" value="Subtilisin-like"/>
    <property type="match status" value="1"/>
</dbReference>
<dbReference type="InterPro" id="IPR023827">
    <property type="entry name" value="Peptidase_S8_Asp-AS"/>
</dbReference>
<comment type="caution">
    <text evidence="10">The sequence shown here is derived from an EMBL/GenBank/DDBJ whole genome shotgun (WGS) entry which is preliminary data.</text>
</comment>